<organism evidence="7 8">
    <name type="scientific">Frigidibacter mobilis</name>
    <dbReference type="NCBI Taxonomy" id="1335048"/>
    <lineage>
        <taxon>Bacteria</taxon>
        <taxon>Pseudomonadati</taxon>
        <taxon>Pseudomonadota</taxon>
        <taxon>Alphaproteobacteria</taxon>
        <taxon>Rhodobacterales</taxon>
        <taxon>Paracoccaceae</taxon>
        <taxon>Frigidibacter</taxon>
    </lineage>
</organism>
<evidence type="ECO:0000256" key="3">
    <source>
        <dbReference type="ARBA" id="ARBA00022679"/>
    </source>
</evidence>
<dbReference type="GO" id="GO:0016747">
    <property type="term" value="F:acyltransferase activity, transferring groups other than amino-acyl groups"/>
    <property type="evidence" value="ECO:0007669"/>
    <property type="project" value="InterPro"/>
</dbReference>
<keyword evidence="3 7" id="KW-0808">Transferase</keyword>
<evidence type="ECO:0000259" key="6">
    <source>
        <dbReference type="Pfam" id="PF13508"/>
    </source>
</evidence>
<dbReference type="InterPro" id="IPR000182">
    <property type="entry name" value="GNAT_dom"/>
</dbReference>
<dbReference type="InterPro" id="IPR016181">
    <property type="entry name" value="Acyl_CoA_acyltransferase"/>
</dbReference>
<dbReference type="SUPFAM" id="SSF55729">
    <property type="entry name" value="Acyl-CoA N-acyltransferases (Nat)"/>
    <property type="match status" value="1"/>
</dbReference>
<dbReference type="Gene3D" id="3.40.630.30">
    <property type="match status" value="1"/>
</dbReference>
<dbReference type="KEGG" id="daa:AKL17_2p0027"/>
<keyword evidence="7" id="KW-0614">Plasmid</keyword>
<evidence type="ECO:0000256" key="5">
    <source>
        <dbReference type="ARBA" id="ARBA00049880"/>
    </source>
</evidence>
<protein>
    <submittedName>
        <fullName evidence="7">GCN5-like N-acetyltransferase</fullName>
    </submittedName>
</protein>
<dbReference type="PATRIC" id="fig|1335048.3.peg.5115"/>
<proteinExistence type="predicted"/>
<feature type="domain" description="N-acetyltransferase" evidence="6">
    <location>
        <begin position="31"/>
        <end position="90"/>
    </location>
</feature>
<evidence type="ECO:0000313" key="8">
    <source>
        <dbReference type="Proteomes" id="UP000076128"/>
    </source>
</evidence>
<name>A0A161HD67_9RHOB</name>
<keyword evidence="2" id="KW-1277">Toxin-antitoxin system</keyword>
<dbReference type="EMBL" id="CP012663">
    <property type="protein sequence ID" value="AMY72149.1"/>
    <property type="molecule type" value="Genomic_DNA"/>
</dbReference>
<gene>
    <name evidence="7" type="ORF">AKL17_2p0027</name>
</gene>
<keyword evidence="4" id="KW-0012">Acyltransferase</keyword>
<evidence type="ECO:0000313" key="7">
    <source>
        <dbReference type="EMBL" id="AMY72149.1"/>
    </source>
</evidence>
<comment type="catalytic activity">
    <reaction evidence="5">
        <text>glycyl-tRNA(Gly) + acetyl-CoA = N-acetylglycyl-tRNA(Gly) + CoA + H(+)</text>
        <dbReference type="Rhea" id="RHEA:81867"/>
        <dbReference type="Rhea" id="RHEA-COMP:9683"/>
        <dbReference type="Rhea" id="RHEA-COMP:19766"/>
        <dbReference type="ChEBI" id="CHEBI:15378"/>
        <dbReference type="ChEBI" id="CHEBI:57287"/>
        <dbReference type="ChEBI" id="CHEBI:57288"/>
        <dbReference type="ChEBI" id="CHEBI:78522"/>
        <dbReference type="ChEBI" id="CHEBI:232036"/>
    </reaction>
</comment>
<dbReference type="Proteomes" id="UP000076128">
    <property type="component" value="Plasmid pcai42B"/>
</dbReference>
<reference evidence="7 8" key="1">
    <citation type="submission" date="2015-09" db="EMBL/GenBank/DDBJ databases">
        <title>Complete genome sequence of Defluviimonas alba cai42t isolated from an oilfield in Xinjiang.</title>
        <authorList>
            <person name="Geng S."/>
            <person name="Pan X."/>
            <person name="Wu X."/>
        </authorList>
    </citation>
    <scope>NUCLEOTIDE SEQUENCE [LARGE SCALE GENOMIC DNA]</scope>
    <source>
        <strain evidence="8">cai42</strain>
        <plasmid evidence="8">cai42_Plasmidb</plasmid>
    </source>
</reference>
<geneLocation type="plasmid" evidence="8">
    <name>cai42_Plasmidb</name>
</geneLocation>
<dbReference type="Pfam" id="PF13508">
    <property type="entry name" value="Acetyltransf_7"/>
    <property type="match status" value="1"/>
</dbReference>
<sequence>MGYYALASGALAHAESPGRIKRNMPDPIPMAVLGRLAIDRSMQGQGVGVALLQDAVLRVQQAASIMGIRGVLVHAISDEARAFYERHGFIPSVTNPLTLILSVAAGQVE</sequence>
<accession>A0A161HD67</accession>
<keyword evidence="1" id="KW-0678">Repressor</keyword>
<dbReference type="PANTHER" id="PTHR36449">
    <property type="entry name" value="ACETYLTRANSFERASE-RELATED"/>
    <property type="match status" value="1"/>
</dbReference>
<dbReference type="AlphaFoldDB" id="A0A161HD67"/>
<evidence type="ECO:0000256" key="1">
    <source>
        <dbReference type="ARBA" id="ARBA00022491"/>
    </source>
</evidence>
<dbReference type="PANTHER" id="PTHR36449:SF1">
    <property type="entry name" value="ACETYLTRANSFERASE"/>
    <property type="match status" value="1"/>
</dbReference>
<evidence type="ECO:0000256" key="2">
    <source>
        <dbReference type="ARBA" id="ARBA00022649"/>
    </source>
</evidence>
<keyword evidence="8" id="KW-1185">Reference proteome</keyword>
<evidence type="ECO:0000256" key="4">
    <source>
        <dbReference type="ARBA" id="ARBA00023315"/>
    </source>
</evidence>